<evidence type="ECO:0000256" key="3">
    <source>
        <dbReference type="PIRSR" id="PIRSR603782-1"/>
    </source>
</evidence>
<evidence type="ECO:0000256" key="1">
    <source>
        <dbReference type="ARBA" id="ARBA00010996"/>
    </source>
</evidence>
<accession>A0A1I0MHG4</accession>
<feature type="binding site" evidence="3">
    <location>
        <position position="78"/>
    </location>
    <ligand>
        <name>Cu cation</name>
        <dbReference type="ChEBI" id="CHEBI:23378"/>
    </ligand>
</feature>
<dbReference type="PANTHER" id="PTHR12151">
    <property type="entry name" value="ELECTRON TRANSPORT PROTIN SCO1/SENC FAMILY MEMBER"/>
    <property type="match status" value="1"/>
</dbReference>
<name>A0A1I0MHG4_9RHOB</name>
<dbReference type="STRING" id="364200.SAMN04488515_0003"/>
<dbReference type="SUPFAM" id="SSF52833">
    <property type="entry name" value="Thioredoxin-like"/>
    <property type="match status" value="1"/>
</dbReference>
<dbReference type="GO" id="GO:0046872">
    <property type="term" value="F:metal ion binding"/>
    <property type="evidence" value="ECO:0007669"/>
    <property type="project" value="UniProtKB-KW"/>
</dbReference>
<proteinExistence type="inferred from homology"/>
<sequence length="203" mass="22378">MDFSDETMKKIRLGAWALVALALLGMAWVQFLSPRLEQSITDTLGRGDYELVATDGTVFTEESLKGGPTAIFFGFTHCPEVCPTTLGDIATWQYELTGSDTETAFRAYFITVDPERDTVEVLDDYVSWAPGVVGLTGSREEIDKAIKAFAIYARRVPGNEENYNMDHTASVLLFDADGKLFEPIGYGEGVDRAVAKIQRLLTS</sequence>
<evidence type="ECO:0000256" key="2">
    <source>
        <dbReference type="ARBA" id="ARBA00023008"/>
    </source>
</evidence>
<gene>
    <name evidence="5" type="ORF">SAMN04488515_0003</name>
</gene>
<dbReference type="CDD" id="cd02968">
    <property type="entry name" value="SCO"/>
    <property type="match status" value="1"/>
</dbReference>
<dbReference type="RefSeq" id="WP_089988723.1">
    <property type="nucleotide sequence ID" value="NZ_FOIZ01000001.1"/>
</dbReference>
<keyword evidence="6" id="KW-1185">Reference proteome</keyword>
<dbReference type="Proteomes" id="UP000199167">
    <property type="component" value="Unassembled WGS sequence"/>
</dbReference>
<dbReference type="EMBL" id="FOIZ01000001">
    <property type="protein sequence ID" value="SEV87508.1"/>
    <property type="molecule type" value="Genomic_DNA"/>
</dbReference>
<keyword evidence="3" id="KW-0479">Metal-binding</keyword>
<dbReference type="AlphaFoldDB" id="A0A1I0MHG4"/>
<dbReference type="Pfam" id="PF02630">
    <property type="entry name" value="SCO1-SenC"/>
    <property type="match status" value="1"/>
</dbReference>
<dbReference type="OrthoDB" id="9790194at2"/>
<dbReference type="FunFam" id="3.40.30.10:FF:000013">
    <property type="entry name" value="Blast:Protein SCO1 homolog, mitochondrial"/>
    <property type="match status" value="1"/>
</dbReference>
<comment type="similarity">
    <text evidence="1">Belongs to the SCO1/2 family.</text>
</comment>
<protein>
    <submittedName>
        <fullName evidence="5">Protein SCO1/2</fullName>
    </submittedName>
</protein>
<evidence type="ECO:0000313" key="6">
    <source>
        <dbReference type="Proteomes" id="UP000199167"/>
    </source>
</evidence>
<keyword evidence="4" id="KW-1015">Disulfide bond</keyword>
<dbReference type="Gene3D" id="3.40.30.10">
    <property type="entry name" value="Glutaredoxin"/>
    <property type="match status" value="1"/>
</dbReference>
<organism evidence="5 6">
    <name type="scientific">Cognatiyoonia koreensis</name>
    <dbReference type="NCBI Taxonomy" id="364200"/>
    <lineage>
        <taxon>Bacteria</taxon>
        <taxon>Pseudomonadati</taxon>
        <taxon>Pseudomonadota</taxon>
        <taxon>Alphaproteobacteria</taxon>
        <taxon>Rhodobacterales</taxon>
        <taxon>Paracoccaceae</taxon>
        <taxon>Cognatiyoonia</taxon>
    </lineage>
</organism>
<dbReference type="InterPro" id="IPR036249">
    <property type="entry name" value="Thioredoxin-like_sf"/>
</dbReference>
<feature type="binding site" evidence="3">
    <location>
        <position position="167"/>
    </location>
    <ligand>
        <name>Cu cation</name>
        <dbReference type="ChEBI" id="CHEBI:23378"/>
    </ligand>
</feature>
<keyword evidence="2 3" id="KW-0186">Copper</keyword>
<dbReference type="InterPro" id="IPR003782">
    <property type="entry name" value="SCO1/SenC"/>
</dbReference>
<evidence type="ECO:0000313" key="5">
    <source>
        <dbReference type="EMBL" id="SEV87508.1"/>
    </source>
</evidence>
<evidence type="ECO:0000256" key="4">
    <source>
        <dbReference type="PIRSR" id="PIRSR603782-2"/>
    </source>
</evidence>
<feature type="disulfide bond" description="Redox-active" evidence="4">
    <location>
        <begin position="78"/>
        <end position="82"/>
    </location>
</feature>
<feature type="binding site" evidence="3">
    <location>
        <position position="82"/>
    </location>
    <ligand>
        <name>Cu cation</name>
        <dbReference type="ChEBI" id="CHEBI:23378"/>
    </ligand>
</feature>
<dbReference type="PANTHER" id="PTHR12151:SF25">
    <property type="entry name" value="LINALOOL DEHYDRATASE_ISOMERASE DOMAIN-CONTAINING PROTEIN"/>
    <property type="match status" value="1"/>
</dbReference>
<reference evidence="5 6" key="1">
    <citation type="submission" date="2016-10" db="EMBL/GenBank/DDBJ databases">
        <authorList>
            <person name="de Groot N.N."/>
        </authorList>
    </citation>
    <scope>NUCLEOTIDE SEQUENCE [LARGE SCALE GENOMIC DNA]</scope>
    <source>
        <strain evidence="5 6">DSM 17925</strain>
    </source>
</reference>